<organism evidence="2">
    <name type="scientific">freshwater metagenome</name>
    <dbReference type="NCBI Taxonomy" id="449393"/>
    <lineage>
        <taxon>unclassified sequences</taxon>
        <taxon>metagenomes</taxon>
        <taxon>ecological metagenomes</taxon>
    </lineage>
</organism>
<evidence type="ECO:0000259" key="1">
    <source>
        <dbReference type="Pfam" id="PF01266"/>
    </source>
</evidence>
<name>A0A6J7P4R7_9ZZZZ</name>
<dbReference type="PANTHER" id="PTHR13847">
    <property type="entry name" value="SARCOSINE DEHYDROGENASE-RELATED"/>
    <property type="match status" value="1"/>
</dbReference>
<reference evidence="2" key="1">
    <citation type="submission" date="2020-05" db="EMBL/GenBank/DDBJ databases">
        <authorList>
            <person name="Chiriac C."/>
            <person name="Salcher M."/>
            <person name="Ghai R."/>
            <person name="Kavagutti S V."/>
        </authorList>
    </citation>
    <scope>NUCLEOTIDE SEQUENCE</scope>
</reference>
<dbReference type="InterPro" id="IPR036188">
    <property type="entry name" value="FAD/NAD-bd_sf"/>
</dbReference>
<dbReference type="AlphaFoldDB" id="A0A6J7P4R7"/>
<feature type="domain" description="FAD dependent oxidoreductase" evidence="1">
    <location>
        <begin position="37"/>
        <end position="398"/>
    </location>
</feature>
<dbReference type="InterPro" id="IPR006076">
    <property type="entry name" value="FAD-dep_OxRdtase"/>
</dbReference>
<evidence type="ECO:0000313" key="2">
    <source>
        <dbReference type="EMBL" id="CAB5000640.1"/>
    </source>
</evidence>
<accession>A0A6J7P4R7</accession>
<dbReference type="Gene3D" id="3.50.50.60">
    <property type="entry name" value="FAD/NAD(P)-binding domain"/>
    <property type="match status" value="1"/>
</dbReference>
<dbReference type="Gene3D" id="3.30.9.10">
    <property type="entry name" value="D-Amino Acid Oxidase, subunit A, domain 2"/>
    <property type="match status" value="1"/>
</dbReference>
<proteinExistence type="predicted"/>
<dbReference type="SUPFAM" id="SSF51905">
    <property type="entry name" value="FAD/NAD(P)-binding domain"/>
    <property type="match status" value="1"/>
</dbReference>
<dbReference type="GO" id="GO:0005737">
    <property type="term" value="C:cytoplasm"/>
    <property type="evidence" value="ECO:0007669"/>
    <property type="project" value="TreeGrafter"/>
</dbReference>
<dbReference type="Pfam" id="PF01266">
    <property type="entry name" value="DAO"/>
    <property type="match status" value="1"/>
</dbReference>
<dbReference type="PANTHER" id="PTHR13847:SF285">
    <property type="entry name" value="FAD DEPENDENT OXIDOREDUCTASE DOMAIN-CONTAINING PROTEIN"/>
    <property type="match status" value="1"/>
</dbReference>
<gene>
    <name evidence="2" type="ORF">UFOPK3992_00616</name>
</gene>
<dbReference type="EMBL" id="CAFBOZ010000069">
    <property type="protein sequence ID" value="CAB5000640.1"/>
    <property type="molecule type" value="Genomic_DNA"/>
</dbReference>
<protein>
    <submittedName>
        <fullName evidence="2">Unannotated protein</fullName>
    </submittedName>
</protein>
<sequence length="462" mass="50360">MVVDDGALRRLSLWWDTLPDDLRNAERPPLAGTVDADVVIVGAGYTGLWTAYYLLGNDPSLRVVLLEAEVAGYGASGRNGGWCSGYFPASMAKIERTSSREAAISMHHAMTDTVTEIGEVAAREGIDCEWERGGSVYFARSEVEVERARAYVDDWHSWGADEYRFLDADEARGIAAATDVLGASFNPNVAAINPAKLVRGLARAVETRGATIHEGSRVTSMGPGVVRTADGQVRARYVVRATEGYTPTIPGSERALVPVYSLMLATEPLPEAFWAEVGLAHRETFGDHRHMIIYGQRTADNRIAFGGRGAQYRWGSRIHSSLDRDPEVHAAIWARLVDLFPAVADFAVTHTWGGPLGVPRDWYASVGLDERTGMAWSGGYVGDGVATTNLGGRTLADLICGRDTDITRLPWVNHRSPKWEPEPARWIGVRAGNAVMASADVVEARTGRDSRRAMVFSRFLGE</sequence>